<dbReference type="EMBL" id="JAAIIH010000002">
    <property type="protein sequence ID" value="NMN00179.1"/>
    <property type="molecule type" value="Genomic_DNA"/>
</dbReference>
<feature type="region of interest" description="Disordered" evidence="1">
    <location>
        <begin position="84"/>
        <end position="104"/>
    </location>
</feature>
<feature type="compositionally biased region" description="Basic residues" evidence="1">
    <location>
        <begin position="191"/>
        <end position="205"/>
    </location>
</feature>
<organism evidence="2 3">
    <name type="scientific">Bifidobacterium moraviense</name>
    <dbReference type="NCBI Taxonomy" id="2675323"/>
    <lineage>
        <taxon>Bacteria</taxon>
        <taxon>Bacillati</taxon>
        <taxon>Actinomycetota</taxon>
        <taxon>Actinomycetes</taxon>
        <taxon>Bifidobacteriales</taxon>
        <taxon>Bifidobacteriaceae</taxon>
        <taxon>Bifidobacterium</taxon>
    </lineage>
</organism>
<comment type="caution">
    <text evidence="2">The sequence shown here is derived from an EMBL/GenBank/DDBJ whole genome shotgun (WGS) entry which is preliminary data.</text>
</comment>
<protein>
    <submittedName>
        <fullName evidence="2">Uncharacterized protein</fullName>
    </submittedName>
</protein>
<name>A0A7Y0F198_9BIFI</name>
<accession>A0A7Y0F198</accession>
<proteinExistence type="predicted"/>
<feature type="region of interest" description="Disordered" evidence="1">
    <location>
        <begin position="172"/>
        <end position="235"/>
    </location>
</feature>
<evidence type="ECO:0000313" key="2">
    <source>
        <dbReference type="EMBL" id="NMN00179.1"/>
    </source>
</evidence>
<evidence type="ECO:0000313" key="3">
    <source>
        <dbReference type="Proteomes" id="UP000588277"/>
    </source>
</evidence>
<feature type="compositionally biased region" description="Basic residues" evidence="1">
    <location>
        <begin position="84"/>
        <end position="100"/>
    </location>
</feature>
<feature type="region of interest" description="Disordered" evidence="1">
    <location>
        <begin position="116"/>
        <end position="158"/>
    </location>
</feature>
<evidence type="ECO:0000256" key="1">
    <source>
        <dbReference type="SAM" id="MobiDB-lite"/>
    </source>
</evidence>
<gene>
    <name evidence="2" type="ORF">G1C96_0756</name>
</gene>
<keyword evidence="3" id="KW-1185">Reference proteome</keyword>
<dbReference type="Proteomes" id="UP000588277">
    <property type="component" value="Unassembled WGS sequence"/>
</dbReference>
<reference evidence="2 3" key="1">
    <citation type="submission" date="2020-02" db="EMBL/GenBank/DDBJ databases">
        <title>Characterization of phylogenetic diversity of novel bifidobacterial species isolated in Czech ZOOs.</title>
        <authorList>
            <person name="Lugli G.A."/>
            <person name="Vera N.B."/>
            <person name="Ventura M."/>
        </authorList>
    </citation>
    <scope>NUCLEOTIDE SEQUENCE [LARGE SCALE GENOMIC DNA]</scope>
    <source>
        <strain evidence="2 3">DSM 109958</strain>
    </source>
</reference>
<dbReference type="AlphaFoldDB" id="A0A7Y0F198"/>
<sequence>MAEQHPSASELAYPYGRSFLNLRWLGEPNFGSACAPQPTVCGLQMAKIHAGRDVAQSGRVARWLAVSHGTAQASRVAIRHRTASRTAARRHPHHITRHHTAPHDAARHHVTSQNVARHLATSHGVARRHRALRAPRSTAPRRTASRHTPRSQRCDEQPLWNVVPVPTWPITATLRREDPTPSPSASPSRGPRGKRRGGFSRKRHDSNRAPRNSGLRLPKTPTTGQAKRRVFSETA</sequence>